<dbReference type="EMBL" id="FZOQ01000005">
    <property type="protein sequence ID" value="SNS35707.1"/>
    <property type="molecule type" value="Genomic_DNA"/>
</dbReference>
<accession>A0A239DTP3</accession>
<evidence type="ECO:0000313" key="2">
    <source>
        <dbReference type="Proteomes" id="UP000198432"/>
    </source>
</evidence>
<name>A0A239DTP3_9BACT</name>
<dbReference type="AlphaFoldDB" id="A0A239DTP3"/>
<protein>
    <submittedName>
        <fullName evidence="1">Uncharacterized protein</fullName>
    </submittedName>
</protein>
<proteinExistence type="predicted"/>
<evidence type="ECO:0000313" key="1">
    <source>
        <dbReference type="EMBL" id="SNS35707.1"/>
    </source>
</evidence>
<organism evidence="1 2">
    <name type="scientific">Pontibacter ummariensis</name>
    <dbReference type="NCBI Taxonomy" id="1610492"/>
    <lineage>
        <taxon>Bacteria</taxon>
        <taxon>Pseudomonadati</taxon>
        <taxon>Bacteroidota</taxon>
        <taxon>Cytophagia</taxon>
        <taxon>Cytophagales</taxon>
        <taxon>Hymenobacteraceae</taxon>
        <taxon>Pontibacter</taxon>
    </lineage>
</organism>
<keyword evidence="2" id="KW-1185">Reference proteome</keyword>
<reference evidence="2" key="1">
    <citation type="submission" date="2017-06" db="EMBL/GenBank/DDBJ databases">
        <authorList>
            <person name="Varghese N."/>
            <person name="Submissions S."/>
        </authorList>
    </citation>
    <scope>NUCLEOTIDE SEQUENCE [LARGE SCALE GENOMIC DNA]</scope>
    <source>
        <strain evidence="2">NKM1</strain>
    </source>
</reference>
<dbReference type="Proteomes" id="UP000198432">
    <property type="component" value="Unassembled WGS sequence"/>
</dbReference>
<gene>
    <name evidence="1" type="ORF">SAMN06296052_105118</name>
</gene>
<sequence>MNTLNVYFITIICKKGKYKANKYCFILTFTLLRNKYDALILQMIT</sequence>